<dbReference type="Proteomes" id="UP000092993">
    <property type="component" value="Unassembled WGS sequence"/>
</dbReference>
<gene>
    <name evidence="1" type="ORF">A0H81_02797</name>
</gene>
<proteinExistence type="predicted"/>
<accession>A0A1C7MKE8</accession>
<sequence length="117" mass="12663">MAARSDTVEMIASRAVPSHAEVFNTYGDVSIAQRSSRYGFTLEDGEAAGAMFWRSELDVAQLGTLLDNLPPDRPKTRLAVAHVLWERMLLESCAAASEVQSALDGSALGSAERRVHT</sequence>
<evidence type="ECO:0000313" key="1">
    <source>
        <dbReference type="EMBL" id="OBZ77335.1"/>
    </source>
</evidence>
<name>A0A1C7MKE8_GRIFR</name>
<organism evidence="1 2">
    <name type="scientific">Grifola frondosa</name>
    <name type="common">Maitake</name>
    <name type="synonym">Polyporus frondosus</name>
    <dbReference type="NCBI Taxonomy" id="5627"/>
    <lineage>
        <taxon>Eukaryota</taxon>
        <taxon>Fungi</taxon>
        <taxon>Dikarya</taxon>
        <taxon>Basidiomycota</taxon>
        <taxon>Agaricomycotina</taxon>
        <taxon>Agaricomycetes</taxon>
        <taxon>Polyporales</taxon>
        <taxon>Grifolaceae</taxon>
        <taxon>Grifola</taxon>
    </lineage>
</organism>
<protein>
    <submittedName>
        <fullName evidence="1">Uncharacterized protein</fullName>
    </submittedName>
</protein>
<dbReference type="Gene3D" id="3.90.1410.10">
    <property type="entry name" value="set domain protein methyltransferase, domain 1"/>
    <property type="match status" value="1"/>
</dbReference>
<evidence type="ECO:0000313" key="2">
    <source>
        <dbReference type="Proteomes" id="UP000092993"/>
    </source>
</evidence>
<dbReference type="EMBL" id="LUGG01000002">
    <property type="protein sequence ID" value="OBZ77335.1"/>
    <property type="molecule type" value="Genomic_DNA"/>
</dbReference>
<dbReference type="OrthoDB" id="441812at2759"/>
<keyword evidence="2" id="KW-1185">Reference proteome</keyword>
<comment type="caution">
    <text evidence="1">The sequence shown here is derived from an EMBL/GenBank/DDBJ whole genome shotgun (WGS) entry which is preliminary data.</text>
</comment>
<reference evidence="1 2" key="1">
    <citation type="submission" date="2016-03" db="EMBL/GenBank/DDBJ databases">
        <title>Whole genome sequencing of Grifola frondosa 9006-11.</title>
        <authorList>
            <person name="Min B."/>
            <person name="Park H."/>
            <person name="Kim J.-G."/>
            <person name="Cho H."/>
            <person name="Oh Y.-L."/>
            <person name="Kong W.-S."/>
            <person name="Choi I.-G."/>
        </authorList>
    </citation>
    <scope>NUCLEOTIDE SEQUENCE [LARGE SCALE GENOMIC DNA]</scope>
    <source>
        <strain evidence="1 2">9006-11</strain>
    </source>
</reference>
<dbReference type="AlphaFoldDB" id="A0A1C7MKE8"/>